<evidence type="ECO:0000313" key="1">
    <source>
        <dbReference type="EMBL" id="GCA75652.1"/>
    </source>
</evidence>
<protein>
    <submittedName>
        <fullName evidence="1">Uncharacterized protein</fullName>
    </submittedName>
</protein>
<dbReference type="RefSeq" id="WP_253881247.1">
    <property type="nucleotide sequence ID" value="NZ_BHVP01000042.1"/>
</dbReference>
<accession>A0A5A5RR72</accession>
<name>A0A5A5RR72_MICAE</name>
<sequence length="299" mass="31825">MRSIQQILTNDFGLDLTGWRLSSANDISADGLTIVGSGINPNGQSEAWIAKLDSALPPTTPSPVTSISPNLPSGTPGVNFLPIGSGTNTWYVGISPNSLAGQVTGSQPFAPNGRIWDVPHGTGRSRVNGNRLSMSMQPPSELFLNGVSISRGTFNVTSAIAYLTNGSTLTLTVPAPISAIIGDTTEHFLFDTPLDTEVIRFTGFFDPSEPNLDPANFDLTVGSISDGNADWTVYLPSMTNMTTYQVTDLNNDQDLNDDTNYFLGLDNPQSVPEGDNLVGLLVLAGGYGLKRVICRLSER</sequence>
<dbReference type="Proteomes" id="UP000324917">
    <property type="component" value="Unassembled WGS sequence"/>
</dbReference>
<reference evidence="1 2" key="1">
    <citation type="submission" date="2018-09" db="EMBL/GenBank/DDBJ databases">
        <title>Evolutionary history of phycoerythrin pigmentation in the water bloom-forming cyanobacterium Microcystis aeruginosa.</title>
        <authorList>
            <person name="Tanabe Y."/>
            <person name="Tanabe Y."/>
            <person name="Yamaguchi H."/>
        </authorList>
    </citation>
    <scope>NUCLEOTIDE SEQUENCE [LARGE SCALE GENOMIC DNA]</scope>
    <source>
        <strain evidence="1 2">NIES-2520</strain>
    </source>
</reference>
<gene>
    <name evidence="1" type="ORF">MiTe_02488</name>
</gene>
<dbReference type="AlphaFoldDB" id="A0A5A5RR72"/>
<dbReference type="EMBL" id="BHVP01000042">
    <property type="protein sequence ID" value="GCA75652.1"/>
    <property type="molecule type" value="Genomic_DNA"/>
</dbReference>
<proteinExistence type="predicted"/>
<evidence type="ECO:0000313" key="2">
    <source>
        <dbReference type="Proteomes" id="UP000324917"/>
    </source>
</evidence>
<comment type="caution">
    <text evidence="1">The sequence shown here is derived from an EMBL/GenBank/DDBJ whole genome shotgun (WGS) entry which is preliminary data.</text>
</comment>
<organism evidence="1 2">
    <name type="scientific">Microcystis aeruginosa NIES-2520</name>
    <dbReference type="NCBI Taxonomy" id="2303982"/>
    <lineage>
        <taxon>Bacteria</taxon>
        <taxon>Bacillati</taxon>
        <taxon>Cyanobacteriota</taxon>
        <taxon>Cyanophyceae</taxon>
        <taxon>Oscillatoriophycideae</taxon>
        <taxon>Chroococcales</taxon>
        <taxon>Microcystaceae</taxon>
        <taxon>Microcystis</taxon>
    </lineage>
</organism>